<proteinExistence type="predicted"/>
<evidence type="ECO:0000259" key="1">
    <source>
        <dbReference type="Pfam" id="PF03551"/>
    </source>
</evidence>
<dbReference type="OrthoDB" id="981500at2"/>
<name>A0A1E5T181_9BACT</name>
<keyword evidence="3" id="KW-1185">Reference proteome</keyword>
<evidence type="ECO:0000313" key="3">
    <source>
        <dbReference type="Proteomes" id="UP000095552"/>
    </source>
</evidence>
<gene>
    <name evidence="2" type="ORF">BFP71_17000</name>
</gene>
<evidence type="ECO:0000313" key="2">
    <source>
        <dbReference type="EMBL" id="OEK05115.1"/>
    </source>
</evidence>
<sequence>MERRFYLGEFEETVLLVTASQDGEAYGLSITKVIEEELGRSVNMSSVHTALYRLEEKGYVKSDLGGASGRRGGRRKRFFSVTSLGKSALLEAKQHREYLWSKIPGIAVKGGEL</sequence>
<dbReference type="InterPro" id="IPR005149">
    <property type="entry name" value="Tscrpt_reg_PadR_N"/>
</dbReference>
<dbReference type="Gene3D" id="1.10.10.10">
    <property type="entry name" value="Winged helix-like DNA-binding domain superfamily/Winged helix DNA-binding domain"/>
    <property type="match status" value="1"/>
</dbReference>
<comment type="caution">
    <text evidence="2">The sequence shown here is derived from an EMBL/GenBank/DDBJ whole genome shotgun (WGS) entry which is preliminary data.</text>
</comment>
<dbReference type="InterPro" id="IPR036388">
    <property type="entry name" value="WH-like_DNA-bd_sf"/>
</dbReference>
<protein>
    <submittedName>
        <fullName evidence="2">PadR family transcriptional regulator</fullName>
    </submittedName>
</protein>
<dbReference type="InterPro" id="IPR036390">
    <property type="entry name" value="WH_DNA-bd_sf"/>
</dbReference>
<accession>A0A1E5T181</accession>
<dbReference type="Pfam" id="PF03551">
    <property type="entry name" value="PadR"/>
    <property type="match status" value="1"/>
</dbReference>
<dbReference type="SUPFAM" id="SSF46785">
    <property type="entry name" value="Winged helix' DNA-binding domain"/>
    <property type="match status" value="1"/>
</dbReference>
<organism evidence="2 3">
    <name type="scientific">Roseivirga misakiensis</name>
    <dbReference type="NCBI Taxonomy" id="1563681"/>
    <lineage>
        <taxon>Bacteria</taxon>
        <taxon>Pseudomonadati</taxon>
        <taxon>Bacteroidota</taxon>
        <taxon>Cytophagia</taxon>
        <taxon>Cytophagales</taxon>
        <taxon>Roseivirgaceae</taxon>
        <taxon>Roseivirga</taxon>
    </lineage>
</organism>
<dbReference type="AlphaFoldDB" id="A0A1E5T181"/>
<dbReference type="STRING" id="1563681.BFP71_17000"/>
<feature type="domain" description="Transcription regulator PadR N-terminal" evidence="1">
    <location>
        <begin position="17"/>
        <end position="89"/>
    </location>
</feature>
<dbReference type="EMBL" id="MDGQ01000005">
    <property type="protein sequence ID" value="OEK05115.1"/>
    <property type="molecule type" value="Genomic_DNA"/>
</dbReference>
<dbReference type="Proteomes" id="UP000095552">
    <property type="component" value="Unassembled WGS sequence"/>
</dbReference>
<reference evidence="2 3" key="1">
    <citation type="submission" date="2016-08" db="EMBL/GenBank/DDBJ databases">
        <title>Draft genome of Fabibacter sp. strain SK-8.</title>
        <authorList>
            <person name="Wong S.-K."/>
            <person name="Hamasaki K."/>
            <person name="Yoshizawa S."/>
        </authorList>
    </citation>
    <scope>NUCLEOTIDE SEQUENCE [LARGE SCALE GENOMIC DNA]</scope>
    <source>
        <strain evidence="2 3">SK-8</strain>
    </source>
</reference>
<dbReference type="RefSeq" id="WP_069836619.1">
    <property type="nucleotide sequence ID" value="NZ_MDGQ01000005.1"/>
</dbReference>